<organism evidence="1">
    <name type="scientific">marine sediment metagenome</name>
    <dbReference type="NCBI Taxonomy" id="412755"/>
    <lineage>
        <taxon>unclassified sequences</taxon>
        <taxon>metagenomes</taxon>
        <taxon>ecological metagenomes</taxon>
    </lineage>
</organism>
<name>A0A0F9SGW0_9ZZZZ</name>
<dbReference type="EMBL" id="LAZR01002548">
    <property type="protein sequence ID" value="KKN28613.1"/>
    <property type="molecule type" value="Genomic_DNA"/>
</dbReference>
<reference evidence="1" key="1">
    <citation type="journal article" date="2015" name="Nature">
        <title>Complex archaea that bridge the gap between prokaryotes and eukaryotes.</title>
        <authorList>
            <person name="Spang A."/>
            <person name="Saw J.H."/>
            <person name="Jorgensen S.L."/>
            <person name="Zaremba-Niedzwiedzka K."/>
            <person name="Martijn J."/>
            <person name="Lind A.E."/>
            <person name="van Eijk R."/>
            <person name="Schleper C."/>
            <person name="Guy L."/>
            <person name="Ettema T.J."/>
        </authorList>
    </citation>
    <scope>NUCLEOTIDE SEQUENCE</scope>
</reference>
<sequence>MEKENTPIIVANTQWDLPENLIKYVQEERMINGLIDIAKTLSPEESVGYAEVVAYLNPATNQAPLRSDVTEIYLYCVTQLMKGKKIEVPKDIAVDKISDNQMEKLNDLKKWIFKQRGGKEKNPILNALKEVFFENKK</sequence>
<comment type="caution">
    <text evidence="1">The sequence shown here is derived from an EMBL/GenBank/DDBJ whole genome shotgun (WGS) entry which is preliminary data.</text>
</comment>
<dbReference type="AlphaFoldDB" id="A0A0F9SGW0"/>
<gene>
    <name evidence="1" type="ORF">LCGC14_0852580</name>
</gene>
<proteinExistence type="predicted"/>
<evidence type="ECO:0000313" key="1">
    <source>
        <dbReference type="EMBL" id="KKN28613.1"/>
    </source>
</evidence>
<protein>
    <submittedName>
        <fullName evidence="1">Uncharacterized protein</fullName>
    </submittedName>
</protein>
<accession>A0A0F9SGW0</accession>